<dbReference type="RefSeq" id="WP_234271819.1">
    <property type="nucleotide sequence ID" value="NZ_JABFTX010000006.1"/>
</dbReference>
<comment type="caution">
    <text evidence="1">The sequence shown here is derived from an EMBL/GenBank/DDBJ whole genome shotgun (WGS) entry which is preliminary data.</text>
</comment>
<dbReference type="InterPro" id="IPR021502">
    <property type="entry name" value="DUF3158"/>
</dbReference>
<reference evidence="1 2" key="1">
    <citation type="journal article" date="2021" name="Front. Microbiol.">
        <title>Aerobic Denitrification and Heterotrophic Sulfur Oxidation in the Genus Halomonas Revealed by Six Novel Species Characterizations and Genome-Based Analysis.</title>
        <authorList>
            <person name="Wang L."/>
            <person name="Shao Z."/>
        </authorList>
    </citation>
    <scope>NUCLEOTIDE SEQUENCE [LARGE SCALE GENOMIC DNA]</scope>
    <source>
        <strain evidence="1 2">MCCC 1A11081</strain>
    </source>
</reference>
<name>A0ABS9AA33_9GAMM</name>
<gene>
    <name evidence="1" type="ORF">HOP53_21010</name>
</gene>
<evidence type="ECO:0000313" key="1">
    <source>
        <dbReference type="EMBL" id="MCE8005318.1"/>
    </source>
</evidence>
<sequence length="165" mass="18595">MALDPAAPHRLQNPAPDGYGGFSPNPYAKGFLKPFYKGKGGVLRLRDELEQEADALAQEGTNLEQEYNSGLLFKLGISIRLHGDRGKRAPYLRWRDRRASKMGSAFWEGAMARKDITEAMRQKLYDLEVKRILFNARAGAINAELKQLRSVIANFERAEQVMNGQ</sequence>
<keyword evidence="2" id="KW-1185">Reference proteome</keyword>
<organism evidence="1 2">
    <name type="scientific">Billgrantia ethanolica</name>
    <dbReference type="NCBI Taxonomy" id="2733486"/>
    <lineage>
        <taxon>Bacteria</taxon>
        <taxon>Pseudomonadati</taxon>
        <taxon>Pseudomonadota</taxon>
        <taxon>Gammaproteobacteria</taxon>
        <taxon>Oceanospirillales</taxon>
        <taxon>Halomonadaceae</taxon>
        <taxon>Billgrantia</taxon>
    </lineage>
</organism>
<accession>A0ABS9AA33</accession>
<evidence type="ECO:0000313" key="2">
    <source>
        <dbReference type="Proteomes" id="UP001320168"/>
    </source>
</evidence>
<dbReference type="EMBL" id="JABFTX010000006">
    <property type="protein sequence ID" value="MCE8005318.1"/>
    <property type="molecule type" value="Genomic_DNA"/>
</dbReference>
<proteinExistence type="predicted"/>
<protein>
    <submittedName>
        <fullName evidence="1">DUF3158 family protein</fullName>
    </submittedName>
</protein>
<dbReference type="Pfam" id="PF11358">
    <property type="entry name" value="DUF3158"/>
    <property type="match status" value="1"/>
</dbReference>
<dbReference type="Proteomes" id="UP001320168">
    <property type="component" value="Unassembled WGS sequence"/>
</dbReference>